<dbReference type="InterPro" id="IPR036179">
    <property type="entry name" value="Ig-like_dom_sf"/>
</dbReference>
<feature type="domain" description="Ig-like" evidence="3">
    <location>
        <begin position="1384"/>
        <end position="1459"/>
    </location>
</feature>
<dbReference type="Pfam" id="PF07679">
    <property type="entry name" value="I-set"/>
    <property type="match status" value="4"/>
</dbReference>
<dbReference type="SMART" id="SM00060">
    <property type="entry name" value="FN3"/>
    <property type="match status" value="5"/>
</dbReference>
<name>A0ABR0YNQ3_HUSHU</name>
<dbReference type="InterPro" id="IPR050964">
    <property type="entry name" value="Striated_Muscle_Regulatory"/>
</dbReference>
<reference evidence="5 6" key="1">
    <citation type="submission" date="2021-05" db="EMBL/GenBank/DDBJ databases">
        <authorList>
            <person name="Zahm M."/>
            <person name="Klopp C."/>
            <person name="Cabau C."/>
            <person name="Kuhl H."/>
            <person name="Suciu R."/>
            <person name="Ciorpac M."/>
            <person name="Holostenco D."/>
            <person name="Gessner J."/>
            <person name="Wuertz S."/>
            <person name="Hohne C."/>
            <person name="Stock M."/>
            <person name="Gislard M."/>
            <person name="Lluch J."/>
            <person name="Milhes M."/>
            <person name="Lampietro C."/>
            <person name="Lopez Roques C."/>
            <person name="Donnadieu C."/>
            <person name="Du K."/>
            <person name="Schartl M."/>
            <person name="Guiguen Y."/>
        </authorList>
    </citation>
    <scope>NUCLEOTIDE SEQUENCE [LARGE SCALE GENOMIC DNA]</scope>
    <source>
        <strain evidence="5">Hh-F2</strain>
        <tissue evidence="5">Blood</tissue>
    </source>
</reference>
<keyword evidence="1" id="KW-0677">Repeat</keyword>
<dbReference type="PANTHER" id="PTHR13817:SF89">
    <property type="entry name" value="MYOMESIN-3"/>
    <property type="match status" value="1"/>
</dbReference>
<dbReference type="SMART" id="SM00409">
    <property type="entry name" value="IG"/>
    <property type="match status" value="5"/>
</dbReference>
<keyword evidence="6" id="KW-1185">Reference proteome</keyword>
<dbReference type="SUPFAM" id="SSF48726">
    <property type="entry name" value="Immunoglobulin"/>
    <property type="match status" value="5"/>
</dbReference>
<feature type="domain" description="Ig-like" evidence="3">
    <location>
        <begin position="192"/>
        <end position="285"/>
    </location>
</feature>
<dbReference type="InterPro" id="IPR013098">
    <property type="entry name" value="Ig_I-set"/>
</dbReference>
<dbReference type="Pfam" id="PF00041">
    <property type="entry name" value="fn3"/>
    <property type="match status" value="5"/>
</dbReference>
<dbReference type="InterPro" id="IPR013783">
    <property type="entry name" value="Ig-like_fold"/>
</dbReference>
<accession>A0ABR0YNQ3</accession>
<feature type="domain" description="Ig-like" evidence="3">
    <location>
        <begin position="1157"/>
        <end position="1224"/>
    </location>
</feature>
<feature type="domain" description="Fibronectin type-III" evidence="4">
    <location>
        <begin position="641"/>
        <end position="736"/>
    </location>
</feature>
<dbReference type="PRINTS" id="PR00014">
    <property type="entry name" value="FNTYPEIII"/>
</dbReference>
<feature type="domain" description="Fibronectin type-III" evidence="4">
    <location>
        <begin position="540"/>
        <end position="634"/>
    </location>
</feature>
<evidence type="ECO:0000259" key="4">
    <source>
        <dbReference type="PROSITE" id="PS50853"/>
    </source>
</evidence>
<evidence type="ECO:0000259" key="3">
    <source>
        <dbReference type="PROSITE" id="PS50835"/>
    </source>
</evidence>
<comment type="caution">
    <text evidence="5">The sequence shown here is derived from an EMBL/GenBank/DDBJ whole genome shotgun (WGS) entry which is preliminary data.</text>
</comment>
<organism evidence="5 6">
    <name type="scientific">Huso huso</name>
    <name type="common">Beluga</name>
    <name type="synonym">Acipenser huso</name>
    <dbReference type="NCBI Taxonomy" id="61971"/>
    <lineage>
        <taxon>Eukaryota</taxon>
        <taxon>Metazoa</taxon>
        <taxon>Chordata</taxon>
        <taxon>Craniata</taxon>
        <taxon>Vertebrata</taxon>
        <taxon>Euteleostomi</taxon>
        <taxon>Actinopterygii</taxon>
        <taxon>Chondrostei</taxon>
        <taxon>Acipenseriformes</taxon>
        <taxon>Acipenseridae</taxon>
        <taxon>Huso</taxon>
    </lineage>
</organism>
<evidence type="ECO:0000313" key="5">
    <source>
        <dbReference type="EMBL" id="KAK6474228.1"/>
    </source>
</evidence>
<dbReference type="InterPro" id="IPR007110">
    <property type="entry name" value="Ig-like_dom"/>
</dbReference>
<proteinExistence type="predicted"/>
<dbReference type="InterPro" id="IPR003598">
    <property type="entry name" value="Ig_sub2"/>
</dbReference>
<dbReference type="SMART" id="SM00408">
    <property type="entry name" value="IGc2"/>
    <property type="match status" value="3"/>
</dbReference>
<dbReference type="InterPro" id="IPR003961">
    <property type="entry name" value="FN3_dom"/>
</dbReference>
<feature type="domain" description="Fibronectin type-III" evidence="4">
    <location>
        <begin position="737"/>
        <end position="835"/>
    </location>
</feature>
<dbReference type="PROSITE" id="PS50835">
    <property type="entry name" value="IG_LIKE"/>
    <property type="match status" value="4"/>
</dbReference>
<protein>
    <submittedName>
        <fullName evidence="5">Myomesin-3-like</fullName>
    </submittedName>
</protein>
<dbReference type="PROSITE" id="PS50853">
    <property type="entry name" value="FN3"/>
    <property type="match status" value="5"/>
</dbReference>
<keyword evidence="2" id="KW-0393">Immunoglobulin domain</keyword>
<dbReference type="InterPro" id="IPR036116">
    <property type="entry name" value="FN3_sf"/>
</dbReference>
<evidence type="ECO:0000256" key="1">
    <source>
        <dbReference type="ARBA" id="ARBA00022737"/>
    </source>
</evidence>
<dbReference type="Proteomes" id="UP001369086">
    <property type="component" value="Unassembled WGS sequence"/>
</dbReference>
<dbReference type="SUPFAM" id="SSF49265">
    <property type="entry name" value="Fibronectin type III"/>
    <property type="match status" value="4"/>
</dbReference>
<feature type="domain" description="Fibronectin type-III" evidence="4">
    <location>
        <begin position="842"/>
        <end position="939"/>
    </location>
</feature>
<feature type="domain" description="Fibronectin type-III" evidence="4">
    <location>
        <begin position="413"/>
        <end position="509"/>
    </location>
</feature>
<evidence type="ECO:0000256" key="2">
    <source>
        <dbReference type="ARBA" id="ARBA00023319"/>
    </source>
</evidence>
<feature type="domain" description="Ig-like" evidence="3">
    <location>
        <begin position="321"/>
        <end position="382"/>
    </location>
</feature>
<gene>
    <name evidence="5" type="ORF">HHUSO_G26434</name>
</gene>
<dbReference type="Gene3D" id="2.60.40.10">
    <property type="entry name" value="Immunoglobulins"/>
    <property type="match status" value="12"/>
</dbReference>
<dbReference type="PANTHER" id="PTHR13817">
    <property type="entry name" value="TITIN"/>
    <property type="match status" value="1"/>
</dbReference>
<dbReference type="EMBL" id="JAHFZB010000026">
    <property type="protein sequence ID" value="KAK6474228.1"/>
    <property type="molecule type" value="Genomic_DNA"/>
</dbReference>
<sequence>MSQLIYEKHRDCSPASIVSGLLISAAGHRVLCVFSSPWDFTHYFLRYSFAMATKTLVFRSQEEHTDQRFQSLRTASKTTKKKFKSSEQDVVGQDSFPFVSPEVLSVKEFLNLDSAAAKKSWAVENQIAVTEEQLEMEKRTLFGNEMEKLEVEVIETNKVLRVRADHNAWRKRAEKKSLQLQKTFEERERRTPEVLFPLRHHTVWEGMGVKLSCTFQGCPKPEIKWYKDGVLLQSSSHPGKYRIQSRFGHNTLEISRCTIADSAEYKVVATNKMGEAFSFATVLVNSYQGVQSGYDCTKSTILVSEMEADFDQTLQPSFPREGGSLTLSCEFSSDLLTYQRALLWFKDGVPLPESQRRQLHTGSRSASLTITQVYKEDEGLYSIHLPTLTGVKEQSAYVFVRDAAAAVTGAPGSPLDVECSDINKDYVFLTWKPPSADGGIPVVGYFIDRLDIGSGQWVQCNDTPHKLCRFPVVGLREGGIYQFRVRAVNKAGVGRPSKKTEAVTMVDPSEAERVMVIQLEKGKVVITKDQLEGDILIPLPPTDAHVSEVSGACVVLSWTEPDPRGREPLTYYVEKSVAGSNSWQRANLEIPVHSPRFPVFNLTKGKSYCFRVRAVNKYGVSEPSLPSEAASLRETVVVPPPPHGVVSTRNTNTSVVLQWKSPKDVRDIIGYYIYCCEVGTDNWMTVNNKPVTSTRFIVHGLVARKKYVFRIKSVSAAGISDYSEESAPLVVKTAISAPSTPSSIALLSCGKSEMVIGWRAPKWNGGDVIQGYFLDQVDVSESVWHEVNVKPIATQVFKVGNLKEDHLYQFQATAMNCVGVGKASEPSDPFLCKEWTMPEPGPPYGLLYREVRRKSLVLLWEPPVYTGQSPVTGYLVDICEAGSDEWKAVTEEPTSNTFLKVPGLEAGRSYMFRVFAVNAAGVGEPSLPSEEVKAETKPGMKDVQIGVDEDGFIFLEFQTPEWNESSEFLWTKNYSKAIDQGRIRIESKDDRSRLILTNPSEQDLGLYTVAMSDIDDISSSYTFTDKELERLLELSWEIRNPLIALKSNWAVEVSEKGDVHLWLQVEKLSSAAELKLIFNKKEIASTATHKINFDRATGIVEVLIDNFSEVDKGSYTAQLRDGRAKNQFTFVLIDDNFKQALAQSEFKRRDWKRKAGPHFLEFLTWKVTEDCELHFSCKVTNMKKETSLKWFKDGVEVTGVEYNPQTGISMLVVTQVTKKEEGIYKVVLCDERGEDTSVIELVGEGYEKVLRDLSRACALSASPLKIQCTMQGFKLYCSLKYYLDYMKTSWHFKEKRIDGEERTKTGSSIQKVWIEIFSPTEANKGKYTLEMFDGRETHKRTLDLSGQAFDDALIEYQRLRQADIADKNRARVTKGLPDVVAIMEDKSLCLTCFTSGDPSPEVFWLKNDREIVMGGQYNITKDNVGSTITINTVTTEDSGKYSVFARNKHGSETVSVTVSVYRHGETPKQGEVLI</sequence>
<dbReference type="InterPro" id="IPR003599">
    <property type="entry name" value="Ig_sub"/>
</dbReference>
<dbReference type="CDD" id="cd00063">
    <property type="entry name" value="FN3"/>
    <property type="match status" value="5"/>
</dbReference>
<evidence type="ECO:0000313" key="6">
    <source>
        <dbReference type="Proteomes" id="UP001369086"/>
    </source>
</evidence>